<proteinExistence type="predicted"/>
<evidence type="ECO:0000313" key="2">
    <source>
        <dbReference type="EMBL" id="CBX30934.1"/>
    </source>
</evidence>
<dbReference type="AlphaFoldDB" id="E1YLF1"/>
<evidence type="ECO:0000256" key="1">
    <source>
        <dbReference type="SAM" id="SignalP"/>
    </source>
</evidence>
<accession>E1YLF1</accession>
<evidence type="ECO:0008006" key="3">
    <source>
        <dbReference type="Google" id="ProtNLM"/>
    </source>
</evidence>
<keyword evidence="1" id="KW-0732">Signal</keyword>
<feature type="signal peptide" evidence="1">
    <location>
        <begin position="1"/>
        <end position="21"/>
    </location>
</feature>
<dbReference type="EMBL" id="FR695877">
    <property type="protein sequence ID" value="CBX30934.1"/>
    <property type="molecule type" value="Genomic_DNA"/>
</dbReference>
<feature type="chain" id="PRO_5003155348" description="Lipoprotein" evidence="1">
    <location>
        <begin position="22"/>
        <end position="70"/>
    </location>
</feature>
<dbReference type="PROSITE" id="PS51257">
    <property type="entry name" value="PROKAR_LIPOPROTEIN"/>
    <property type="match status" value="1"/>
</dbReference>
<organism evidence="2">
    <name type="scientific">uncultured Desulfobacterium sp</name>
    <dbReference type="NCBI Taxonomy" id="201089"/>
    <lineage>
        <taxon>Bacteria</taxon>
        <taxon>Pseudomonadati</taxon>
        <taxon>Thermodesulfobacteriota</taxon>
        <taxon>Desulfobacteria</taxon>
        <taxon>Desulfobacterales</taxon>
        <taxon>Desulfobacteriaceae</taxon>
        <taxon>Desulfobacterium</taxon>
        <taxon>environmental samples</taxon>
    </lineage>
</organism>
<protein>
    <recommendedName>
        <fullName evidence="3">Lipoprotein</fullName>
    </recommendedName>
</protein>
<gene>
    <name evidence="2" type="ORF">N47_E44460</name>
</gene>
<reference evidence="2" key="1">
    <citation type="journal article" date="2011" name="Environ. Microbiol.">
        <title>Genomic insights into the metabolic potential of the polycyclic aromatic hydrocarbon degrading sulfate-reducing Deltaproteobacterium N47.</title>
        <authorList>
            <person name="Bergmann F."/>
            <person name="Selesi D."/>
            <person name="Weinmaier T."/>
            <person name="Tischler P."/>
            <person name="Rattei T."/>
            <person name="Meckenstock R.U."/>
        </authorList>
    </citation>
    <scope>NUCLEOTIDE SEQUENCE</scope>
</reference>
<sequence>MMKKYLFILFISFLLIGGCSGKEDQTGKERSDKEHILSDQVRALEKAKGVEQVLQKSTDKRITDIEEQNK</sequence>
<name>E1YLF1_9BACT</name>